<gene>
    <name evidence="9" type="primary">Tf2-9_474</name>
    <name evidence="9" type="ORF">AVEN_71574_1</name>
</gene>
<dbReference type="PANTHER" id="PTHR37984">
    <property type="entry name" value="PROTEIN CBG26694"/>
    <property type="match status" value="1"/>
</dbReference>
<evidence type="ECO:0000256" key="1">
    <source>
        <dbReference type="ARBA" id="ARBA00012493"/>
    </source>
</evidence>
<dbReference type="InterPro" id="IPR050951">
    <property type="entry name" value="Retrovirus_Pol_polyprotein"/>
</dbReference>
<dbReference type="Gene3D" id="2.40.70.10">
    <property type="entry name" value="Acid Proteases"/>
    <property type="match status" value="1"/>
</dbReference>
<keyword evidence="2" id="KW-0808">Transferase</keyword>
<dbReference type="SUPFAM" id="SSF53098">
    <property type="entry name" value="Ribonuclease H-like"/>
    <property type="match status" value="1"/>
</dbReference>
<feature type="domain" description="Reverse transcriptase" evidence="7">
    <location>
        <begin position="643"/>
        <end position="829"/>
    </location>
</feature>
<dbReference type="EMBL" id="BGPR01048628">
    <property type="protein sequence ID" value="GBO25649.1"/>
    <property type="molecule type" value="Genomic_DNA"/>
</dbReference>
<dbReference type="CDD" id="cd01647">
    <property type="entry name" value="RT_LTR"/>
    <property type="match status" value="1"/>
</dbReference>
<dbReference type="Gene3D" id="1.10.340.70">
    <property type="match status" value="1"/>
</dbReference>
<accession>A0A4Y2VK29</accession>
<dbReference type="InterPro" id="IPR041588">
    <property type="entry name" value="Integrase_H2C2"/>
</dbReference>
<evidence type="ECO:0000259" key="7">
    <source>
        <dbReference type="PROSITE" id="PS50878"/>
    </source>
</evidence>
<dbReference type="Gene3D" id="3.30.420.10">
    <property type="entry name" value="Ribonuclease H-like superfamily/Ribonuclease H"/>
    <property type="match status" value="1"/>
</dbReference>
<dbReference type="InterPro" id="IPR036397">
    <property type="entry name" value="RNaseH_sf"/>
</dbReference>
<evidence type="ECO:0000313" key="10">
    <source>
        <dbReference type="Proteomes" id="UP000499080"/>
    </source>
</evidence>
<dbReference type="Gene3D" id="3.10.10.10">
    <property type="entry name" value="HIV Type 1 Reverse Transcriptase, subunit A, domain 1"/>
    <property type="match status" value="1"/>
</dbReference>
<keyword evidence="3" id="KW-0548">Nucleotidyltransferase</keyword>
<dbReference type="InterPro" id="IPR021109">
    <property type="entry name" value="Peptidase_aspartic_dom_sf"/>
</dbReference>
<reference evidence="9 10" key="1">
    <citation type="journal article" date="2019" name="Sci. Rep.">
        <title>Orb-weaving spider Araneus ventricosus genome elucidates the spidroin gene catalogue.</title>
        <authorList>
            <person name="Kono N."/>
            <person name="Nakamura H."/>
            <person name="Ohtoshi R."/>
            <person name="Moran D.A.P."/>
            <person name="Shinohara A."/>
            <person name="Yoshida Y."/>
            <person name="Fujiwara M."/>
            <person name="Mori M."/>
            <person name="Tomita M."/>
            <person name="Arakawa K."/>
        </authorList>
    </citation>
    <scope>NUCLEOTIDE SEQUENCE [LARGE SCALE GENOMIC DNA]</scope>
</reference>
<dbReference type="InterPro" id="IPR041577">
    <property type="entry name" value="RT_RNaseH_2"/>
</dbReference>
<dbReference type="PROSITE" id="PS50878">
    <property type="entry name" value="RT_POL"/>
    <property type="match status" value="1"/>
</dbReference>
<keyword evidence="10" id="KW-1185">Reference proteome</keyword>
<proteinExistence type="predicted"/>
<dbReference type="Pfam" id="PF00665">
    <property type="entry name" value="rve"/>
    <property type="match status" value="1"/>
</dbReference>
<dbReference type="GO" id="GO:0004519">
    <property type="term" value="F:endonuclease activity"/>
    <property type="evidence" value="ECO:0007669"/>
    <property type="project" value="UniProtKB-KW"/>
</dbReference>
<dbReference type="InterPro" id="IPR043128">
    <property type="entry name" value="Rev_trsase/Diguanyl_cyclase"/>
</dbReference>
<dbReference type="GO" id="GO:0003964">
    <property type="term" value="F:RNA-directed DNA polymerase activity"/>
    <property type="evidence" value="ECO:0007669"/>
    <property type="project" value="UniProtKB-EC"/>
</dbReference>
<keyword evidence="4" id="KW-0540">Nuclease</keyword>
<dbReference type="PROSITE" id="PS50994">
    <property type="entry name" value="INTEGRASE"/>
    <property type="match status" value="1"/>
</dbReference>
<protein>
    <recommendedName>
        <fullName evidence="1">RNA-directed DNA polymerase</fullName>
        <ecNumber evidence="1">2.7.7.49</ecNumber>
    </recommendedName>
</protein>
<dbReference type="InterPro" id="IPR043502">
    <property type="entry name" value="DNA/RNA_pol_sf"/>
</dbReference>
<dbReference type="PANTHER" id="PTHR37984:SF5">
    <property type="entry name" value="PROTEIN NYNRIN-LIKE"/>
    <property type="match status" value="1"/>
</dbReference>
<dbReference type="Pfam" id="PF17919">
    <property type="entry name" value="RT_RNaseH_2"/>
    <property type="match status" value="1"/>
</dbReference>
<feature type="domain" description="Integrase catalytic" evidence="8">
    <location>
        <begin position="1185"/>
        <end position="1342"/>
    </location>
</feature>
<dbReference type="InterPro" id="IPR000477">
    <property type="entry name" value="RT_dom"/>
</dbReference>
<dbReference type="CDD" id="cd00303">
    <property type="entry name" value="retropepsin_like"/>
    <property type="match status" value="1"/>
</dbReference>
<dbReference type="InterPro" id="IPR001584">
    <property type="entry name" value="Integrase_cat-core"/>
</dbReference>
<dbReference type="Pfam" id="PF00078">
    <property type="entry name" value="RVT_1"/>
    <property type="match status" value="1"/>
</dbReference>
<dbReference type="FunFam" id="3.30.70.270:FF:000020">
    <property type="entry name" value="Transposon Tf2-6 polyprotein-like Protein"/>
    <property type="match status" value="1"/>
</dbReference>
<evidence type="ECO:0000256" key="5">
    <source>
        <dbReference type="ARBA" id="ARBA00022759"/>
    </source>
</evidence>
<dbReference type="EC" id="2.7.7.49" evidence="1"/>
<dbReference type="Pfam" id="PF17921">
    <property type="entry name" value="Integrase_H2C2"/>
    <property type="match status" value="1"/>
</dbReference>
<keyword evidence="5" id="KW-0255">Endonuclease</keyword>
<dbReference type="FunFam" id="3.30.420.10:FF:000032">
    <property type="entry name" value="Retrovirus-related Pol polyprotein from transposon 297-like Protein"/>
    <property type="match status" value="1"/>
</dbReference>
<organism evidence="9 10">
    <name type="scientific">Araneus ventricosus</name>
    <name type="common">Orbweaver spider</name>
    <name type="synonym">Epeira ventricosa</name>
    <dbReference type="NCBI Taxonomy" id="182803"/>
    <lineage>
        <taxon>Eukaryota</taxon>
        <taxon>Metazoa</taxon>
        <taxon>Ecdysozoa</taxon>
        <taxon>Arthropoda</taxon>
        <taxon>Chelicerata</taxon>
        <taxon>Arachnida</taxon>
        <taxon>Araneae</taxon>
        <taxon>Araneomorphae</taxon>
        <taxon>Entelegynae</taxon>
        <taxon>Araneoidea</taxon>
        <taxon>Araneidae</taxon>
        <taxon>Araneus</taxon>
    </lineage>
</organism>
<evidence type="ECO:0000256" key="2">
    <source>
        <dbReference type="ARBA" id="ARBA00022679"/>
    </source>
</evidence>
<dbReference type="Gene3D" id="3.30.70.270">
    <property type="match status" value="2"/>
</dbReference>
<evidence type="ECO:0000259" key="8">
    <source>
        <dbReference type="PROSITE" id="PS50994"/>
    </source>
</evidence>
<evidence type="ECO:0000256" key="4">
    <source>
        <dbReference type="ARBA" id="ARBA00022722"/>
    </source>
</evidence>
<sequence>MAQSLISSLTPFKGGNENFDFFIKQFIEIARLEKWSEAKKILVLKLNLKDEALKFLVSNPKFEELEHFDSLVKKLEEKFCKKPNFEEAQRQFNNLKQKVSQSISDLAEQVSSTTDKFSNPNNSEEENIVNLTEKLKLSKFIEALRPDIRVEVKKLGPKNFKSAVAIAKNIDNALSDDGAEINVTDSGINQILSQQLSTNKQILELSEKVNAISSQNLCVNSLTEAPPTNSNNDQSNQQSPCQICGKLNHKANNCFHYTRGNYYRGNVRPNYNRTFRANNFHPYRSRANQRSNSGRGCRGANVSLIQPHIVDQIKTKTKVEYISRMVRIKTIDNTVVPYMSAINLKFKIEKKWFSNQFFVTLNSWNAQYHAILGYDFLQRNKVVIDTVNKQLLVGNQKFDFEENSPTNVCSETTNCDISESDKNKKESFEQINNNFGEKFNVNEETFHALNVKIANNITVQPFSTEIINLKVPKNIAKNKDLIFIPKKNKLGYLINESLNVPTNANLFHTIIENNTNKIIHIRKNTIMGKLSTFDVNDIMSPSESEIYQINNLNLNEIHKMRRDELLKSDFKLDHLNDKDKKDMQDLLLKNYKVFSKSYKTLGETSAVIPEFSLLHNFPLQTKPYSIPLMAKKYAQQEINNLLEAGIIEPSSSSYCFPVIFIKKKQNPSDSNSEPKFGMVVDYRLLNSITETFKICLPKISEIIKNIAGRKIYCVLDLKSAFFQIKLRDEDKRKLAFCTEMGNFQPTRLPFGSKNSTSYFHTLISKCLNGITGKNVQFFLDDIIIAADSLRELKVTLQAVFDRLIKFNLTLDPAKLQLCKPEITYLGFDLNANGFSPSEQNVNKVTNFPRPKNLKQVQMFLGMLNYFRGLIYEYAGIVEPLVKLTKKNTPFVWSVECENAFNTVQEIILKKPTLKNFDPNLPISLITDASKIAICGILLQKKDNVYYPLEFFSRKLTPAECKYPSIRRELLAIYASVKHFHDQLLGENFELLTDAKPLTEYQSLDKKPEIVARWLLYLGTFSFTPTHIPGSLNPADFLSRVVEENSLNVNNITLFQPNDKLSMQNISIEQKQDAILSKIMNDLSVNKQCKQYFLDVNSGLLMIKNAHKNKKKILNRIVIPKSLIKVCIETAHAPHFGVRKTFEFIRHKYQWKGMYLDTKNFCEHCEKCLKNKPKAKLTQTQMIPKRNLAPGQCIAIDVVGKLPRSTDNKNFILTIIDHYSRYLEAYPLQNITSRTIINCLNKYFANFGLPKFLITDNATNFISNEMVEFLDRLNIQHRKSSIYYPMANGLLERAHRTMKESLASMCESTFQWSEKLLFFKLYYNNSIHSVTKFAPAEIFFGRKQNLPLDSFFEPITVENESKYLKNIRNNMCSIRNEFAKNEEQYFKNNAPHIKGRKVPNFNLGDKVFVKNFSHPHVFQEKYKGPFEIIKILRNNNYVIKSLKDNKTMKLNVSKIFKQEQPRPNLRN</sequence>
<keyword evidence="6" id="KW-0511">Multifunctional enzyme</keyword>
<dbReference type="GO" id="GO:0042575">
    <property type="term" value="C:DNA polymerase complex"/>
    <property type="evidence" value="ECO:0007669"/>
    <property type="project" value="UniProtKB-ARBA"/>
</dbReference>
<dbReference type="GO" id="GO:0003676">
    <property type="term" value="F:nucleic acid binding"/>
    <property type="evidence" value="ECO:0007669"/>
    <property type="project" value="InterPro"/>
</dbReference>
<dbReference type="Proteomes" id="UP000499080">
    <property type="component" value="Unassembled WGS sequence"/>
</dbReference>
<dbReference type="OrthoDB" id="10069439at2759"/>
<dbReference type="SUPFAM" id="SSF56672">
    <property type="entry name" value="DNA/RNA polymerases"/>
    <property type="match status" value="1"/>
</dbReference>
<name>A0A4Y2VK29_ARAVE</name>
<comment type="caution">
    <text evidence="9">The sequence shown here is derived from an EMBL/GenBank/DDBJ whole genome shotgun (WGS) entry which is preliminary data.</text>
</comment>
<evidence type="ECO:0000313" key="9">
    <source>
        <dbReference type="EMBL" id="GBO25649.1"/>
    </source>
</evidence>
<dbReference type="CDD" id="cd09274">
    <property type="entry name" value="RNase_HI_RT_Ty3"/>
    <property type="match status" value="1"/>
</dbReference>
<evidence type="ECO:0000256" key="3">
    <source>
        <dbReference type="ARBA" id="ARBA00022695"/>
    </source>
</evidence>
<keyword evidence="5" id="KW-0378">Hydrolase</keyword>
<evidence type="ECO:0000256" key="6">
    <source>
        <dbReference type="ARBA" id="ARBA00023268"/>
    </source>
</evidence>
<dbReference type="GO" id="GO:0015074">
    <property type="term" value="P:DNA integration"/>
    <property type="evidence" value="ECO:0007669"/>
    <property type="project" value="InterPro"/>
</dbReference>
<dbReference type="InterPro" id="IPR012337">
    <property type="entry name" value="RNaseH-like_sf"/>
</dbReference>